<feature type="chain" id="PRO_5036496125" evidence="1">
    <location>
        <begin position="30"/>
        <end position="143"/>
    </location>
</feature>
<protein>
    <submittedName>
        <fullName evidence="2">Uncharacterized protein</fullName>
    </submittedName>
</protein>
<dbReference type="EnsemblMetazoa" id="G6419.1">
    <property type="protein sequence ID" value="G6419.1:cds"/>
    <property type="gene ID" value="G6419"/>
</dbReference>
<dbReference type="Gene3D" id="2.170.300.10">
    <property type="entry name" value="Tie2 ligand-binding domain superfamily"/>
    <property type="match status" value="1"/>
</dbReference>
<keyword evidence="3" id="KW-1185">Reference proteome</keyword>
<organism evidence="2 3">
    <name type="scientific">Magallana gigas</name>
    <name type="common">Pacific oyster</name>
    <name type="synonym">Crassostrea gigas</name>
    <dbReference type="NCBI Taxonomy" id="29159"/>
    <lineage>
        <taxon>Eukaryota</taxon>
        <taxon>Metazoa</taxon>
        <taxon>Spiralia</taxon>
        <taxon>Lophotrochozoa</taxon>
        <taxon>Mollusca</taxon>
        <taxon>Bivalvia</taxon>
        <taxon>Autobranchia</taxon>
        <taxon>Pteriomorphia</taxon>
        <taxon>Ostreida</taxon>
        <taxon>Ostreoidea</taxon>
        <taxon>Ostreidae</taxon>
        <taxon>Magallana</taxon>
    </lineage>
</organism>
<keyword evidence="1" id="KW-0732">Signal</keyword>
<dbReference type="Proteomes" id="UP000005408">
    <property type="component" value="Unassembled WGS sequence"/>
</dbReference>
<accession>A0A8W8NLT8</accession>
<proteinExistence type="predicted"/>
<dbReference type="AlphaFoldDB" id="A0A8W8NLT8"/>
<evidence type="ECO:0000313" key="3">
    <source>
        <dbReference type="Proteomes" id="UP000005408"/>
    </source>
</evidence>
<reference evidence="2" key="1">
    <citation type="submission" date="2022-08" db="UniProtKB">
        <authorList>
            <consortium name="EnsemblMetazoa"/>
        </authorList>
    </citation>
    <scope>IDENTIFICATION</scope>
    <source>
        <strain evidence="2">05x7-T-G4-1.051#20</strain>
    </source>
</reference>
<sequence length="143" mass="15916">MDKNVAGRYQLFAYTHYVLLALAITWSKAKECGQSTSSKICCSGYREISGTCTECIGYMGKDCSVPCPTGFYGKRCFKSCKCSVFETCNQFVGCMPNSAFDLFLEVGIVAYSNTGRLANQIVVSIDIRKRSLQQATLWNKKYV</sequence>
<evidence type="ECO:0000313" key="2">
    <source>
        <dbReference type="EnsemblMetazoa" id="G6419.1:cds"/>
    </source>
</evidence>
<evidence type="ECO:0000256" key="1">
    <source>
        <dbReference type="SAM" id="SignalP"/>
    </source>
</evidence>
<feature type="signal peptide" evidence="1">
    <location>
        <begin position="1"/>
        <end position="29"/>
    </location>
</feature>
<name>A0A8W8NLT8_MAGGI</name>